<keyword evidence="1" id="KW-0472">Membrane</keyword>
<feature type="transmembrane region" description="Helical" evidence="1">
    <location>
        <begin position="47"/>
        <end position="66"/>
    </location>
</feature>
<keyword evidence="3" id="KW-1185">Reference proteome</keyword>
<name>A0A838A8I2_9PSEU</name>
<reference evidence="2 3" key="1">
    <citation type="submission" date="2020-07" db="EMBL/GenBank/DDBJ databases">
        <title>Genome of Haloechinothrix sp.</title>
        <authorList>
            <person name="Tang S.-K."/>
            <person name="Yang L."/>
            <person name="Zhu W.-Y."/>
        </authorList>
    </citation>
    <scope>NUCLEOTIDE SEQUENCE [LARGE SCALE GENOMIC DNA]</scope>
    <source>
        <strain evidence="2 3">YIM 98757</strain>
    </source>
</reference>
<evidence type="ECO:0000313" key="2">
    <source>
        <dbReference type="EMBL" id="MBA0124801.1"/>
    </source>
</evidence>
<dbReference type="Proteomes" id="UP000582974">
    <property type="component" value="Unassembled WGS sequence"/>
</dbReference>
<gene>
    <name evidence="2" type="ORF">H0B56_04525</name>
</gene>
<accession>A0A838A8I2</accession>
<keyword evidence="1" id="KW-0812">Transmembrane</keyword>
<comment type="caution">
    <text evidence="2">The sequence shown here is derived from an EMBL/GenBank/DDBJ whole genome shotgun (WGS) entry which is preliminary data.</text>
</comment>
<keyword evidence="1" id="KW-1133">Transmembrane helix</keyword>
<evidence type="ECO:0000313" key="3">
    <source>
        <dbReference type="Proteomes" id="UP000582974"/>
    </source>
</evidence>
<dbReference type="EMBL" id="JACCKD010000001">
    <property type="protein sequence ID" value="MBA0124801.1"/>
    <property type="molecule type" value="Genomic_DNA"/>
</dbReference>
<dbReference type="AlphaFoldDB" id="A0A838A8I2"/>
<proteinExistence type="predicted"/>
<dbReference type="RefSeq" id="WP_180891598.1">
    <property type="nucleotide sequence ID" value="NZ_JACCKD010000001.1"/>
</dbReference>
<evidence type="ECO:0000256" key="1">
    <source>
        <dbReference type="SAM" id="Phobius"/>
    </source>
</evidence>
<organism evidence="2 3">
    <name type="scientific">Haloechinothrix aidingensis</name>
    <dbReference type="NCBI Taxonomy" id="2752311"/>
    <lineage>
        <taxon>Bacteria</taxon>
        <taxon>Bacillati</taxon>
        <taxon>Actinomycetota</taxon>
        <taxon>Actinomycetes</taxon>
        <taxon>Pseudonocardiales</taxon>
        <taxon>Pseudonocardiaceae</taxon>
        <taxon>Haloechinothrix</taxon>
    </lineage>
</organism>
<protein>
    <submittedName>
        <fullName evidence="2">Uncharacterized protein</fullName>
    </submittedName>
</protein>
<sequence>MAEGDEHSRHTGRRLDAVTLLAGLATLAIAGYVLSDGAMVPAGLDPHWLLSGGAITIGVVLLISSLRRGS</sequence>
<feature type="transmembrane region" description="Helical" evidence="1">
    <location>
        <begin position="17"/>
        <end position="35"/>
    </location>
</feature>